<evidence type="ECO:0000259" key="11">
    <source>
        <dbReference type="PROSITE" id="PS50109"/>
    </source>
</evidence>
<evidence type="ECO:0000313" key="13">
    <source>
        <dbReference type="EMBL" id="PMP66944.1"/>
    </source>
</evidence>
<dbReference type="AlphaFoldDB" id="A0A2N7PNA2"/>
<keyword evidence="10" id="KW-0812">Transmembrane</keyword>
<evidence type="ECO:0000256" key="3">
    <source>
        <dbReference type="ARBA" id="ARBA00012438"/>
    </source>
</evidence>
<keyword evidence="8" id="KW-0067">ATP-binding</keyword>
<evidence type="ECO:0000256" key="7">
    <source>
        <dbReference type="ARBA" id="ARBA00022777"/>
    </source>
</evidence>
<comment type="subcellular location">
    <subcellularLocation>
        <location evidence="2">Membrane</location>
    </subcellularLocation>
</comment>
<evidence type="ECO:0000256" key="2">
    <source>
        <dbReference type="ARBA" id="ARBA00004370"/>
    </source>
</evidence>
<dbReference type="SUPFAM" id="SSF158472">
    <property type="entry name" value="HAMP domain-like"/>
    <property type="match status" value="1"/>
</dbReference>
<dbReference type="Pfam" id="PF00672">
    <property type="entry name" value="HAMP"/>
    <property type="match status" value="1"/>
</dbReference>
<evidence type="ECO:0000256" key="5">
    <source>
        <dbReference type="ARBA" id="ARBA00022679"/>
    </source>
</evidence>
<dbReference type="PANTHER" id="PTHR43065">
    <property type="entry name" value="SENSOR HISTIDINE KINASE"/>
    <property type="match status" value="1"/>
</dbReference>
<keyword evidence="6" id="KW-0547">Nucleotide-binding</keyword>
<dbReference type="PROSITE" id="PS50885">
    <property type="entry name" value="HAMP"/>
    <property type="match status" value="1"/>
</dbReference>
<dbReference type="Pfam" id="PF00512">
    <property type="entry name" value="HisKA"/>
    <property type="match status" value="1"/>
</dbReference>
<dbReference type="SUPFAM" id="SSF55874">
    <property type="entry name" value="ATPase domain of HSP90 chaperone/DNA topoisomerase II/histidine kinase"/>
    <property type="match status" value="1"/>
</dbReference>
<comment type="catalytic activity">
    <reaction evidence="1">
        <text>ATP + protein L-histidine = ADP + protein N-phospho-L-histidine.</text>
        <dbReference type="EC" id="2.7.13.3"/>
    </reaction>
</comment>
<dbReference type="InterPro" id="IPR004358">
    <property type="entry name" value="Sig_transdc_His_kin-like_C"/>
</dbReference>
<dbReference type="GO" id="GO:0016020">
    <property type="term" value="C:membrane"/>
    <property type="evidence" value="ECO:0007669"/>
    <property type="project" value="UniProtKB-SubCell"/>
</dbReference>
<reference evidence="13 14" key="1">
    <citation type="submission" date="2018-01" db="EMBL/GenBank/DDBJ databases">
        <title>Metagenomic assembled genomes from two thermal pools in the Uzon Caldera, Kamchatka, Russia.</title>
        <authorList>
            <person name="Wilkins L."/>
            <person name="Ettinger C."/>
        </authorList>
    </citation>
    <scope>NUCLEOTIDE SEQUENCE [LARGE SCALE GENOMIC DNA]</scope>
    <source>
        <strain evidence="13">ZAV-08</strain>
    </source>
</reference>
<dbReference type="SMART" id="SM00388">
    <property type="entry name" value="HisKA"/>
    <property type="match status" value="1"/>
</dbReference>
<sequence>MVFDIFRKIPLKWKLTSLLLSLNFILVFSLYISYTQIEKKLLREVEEQIKELTTVIQIGVKEITGGDPNILNEYLNSLKTRGIKEISIISNTQEIIASTNPQKIGKPISHKKKELIIKAELGEQVSEEKDEKEDVYNVIVPIVAGNVQYGYMHLKINKENFSQILKINALKRMLITLFILSIGTVLIYIISARYTKPINVLAEAAIKVAQGNFSYRLDINKKDEFGKIAESFNFMMQKLEENQLLQKRLREAEHLSTLNYLSRSIAHEIRNPLNFINLSIDHLIERLKKEEMDFQNYVKLLENMKQEIFRIDKLIREYLDYIRPLKLDIKSVDIKEIMDEVVANVEIAAKKQGVNIYKDYESFIVNIDAGLIKSCLLNIIVNSLQAMKDSVIKNLYLKTEKAENKFLVISISDTGCGVPKELLDKIFEPYFTTKKEGLGLGLSLTKKVIEEHGGKIKFLSEYGKGSEVKIYLPL</sequence>
<dbReference type="PRINTS" id="PR00344">
    <property type="entry name" value="BCTRLSENSOR"/>
</dbReference>
<dbReference type="InterPro" id="IPR005467">
    <property type="entry name" value="His_kinase_dom"/>
</dbReference>
<dbReference type="Gene3D" id="3.30.565.10">
    <property type="entry name" value="Histidine kinase-like ATPase, C-terminal domain"/>
    <property type="match status" value="1"/>
</dbReference>
<dbReference type="PANTHER" id="PTHR43065:SF46">
    <property type="entry name" value="C4-DICARBOXYLATE TRANSPORT SENSOR PROTEIN DCTB"/>
    <property type="match status" value="1"/>
</dbReference>
<keyword evidence="7 13" id="KW-0418">Kinase</keyword>
<dbReference type="Pfam" id="PF02518">
    <property type="entry name" value="HATPase_c"/>
    <property type="match status" value="1"/>
</dbReference>
<comment type="caution">
    <text evidence="13">The sequence shown here is derived from an EMBL/GenBank/DDBJ whole genome shotgun (WGS) entry which is preliminary data.</text>
</comment>
<evidence type="ECO:0000313" key="14">
    <source>
        <dbReference type="Proteomes" id="UP000235460"/>
    </source>
</evidence>
<dbReference type="InterPro" id="IPR036097">
    <property type="entry name" value="HisK_dim/P_sf"/>
</dbReference>
<keyword evidence="10" id="KW-0472">Membrane</keyword>
<evidence type="ECO:0000256" key="9">
    <source>
        <dbReference type="ARBA" id="ARBA00023012"/>
    </source>
</evidence>
<dbReference type="Gene3D" id="6.10.340.10">
    <property type="match status" value="1"/>
</dbReference>
<feature type="domain" description="Histidine kinase" evidence="11">
    <location>
        <begin position="264"/>
        <end position="474"/>
    </location>
</feature>
<dbReference type="GO" id="GO:0000155">
    <property type="term" value="F:phosphorelay sensor kinase activity"/>
    <property type="evidence" value="ECO:0007669"/>
    <property type="project" value="InterPro"/>
</dbReference>
<accession>A0A2N7PNA2</accession>
<evidence type="ECO:0000256" key="4">
    <source>
        <dbReference type="ARBA" id="ARBA00022553"/>
    </source>
</evidence>
<dbReference type="InterPro" id="IPR003661">
    <property type="entry name" value="HisK_dim/P_dom"/>
</dbReference>
<keyword evidence="4" id="KW-0597">Phosphoprotein</keyword>
<evidence type="ECO:0000256" key="10">
    <source>
        <dbReference type="SAM" id="Phobius"/>
    </source>
</evidence>
<dbReference type="Proteomes" id="UP000235460">
    <property type="component" value="Unassembled WGS sequence"/>
</dbReference>
<dbReference type="EMBL" id="PNIK01000062">
    <property type="protein sequence ID" value="PMP66944.1"/>
    <property type="molecule type" value="Genomic_DNA"/>
</dbReference>
<dbReference type="InterPro" id="IPR003594">
    <property type="entry name" value="HATPase_dom"/>
</dbReference>
<protein>
    <recommendedName>
        <fullName evidence="3">histidine kinase</fullName>
        <ecNumber evidence="3">2.7.13.3</ecNumber>
    </recommendedName>
</protein>
<dbReference type="CDD" id="cd00082">
    <property type="entry name" value="HisKA"/>
    <property type="match status" value="1"/>
</dbReference>
<dbReference type="Gene3D" id="1.10.287.130">
    <property type="match status" value="1"/>
</dbReference>
<evidence type="ECO:0000256" key="1">
    <source>
        <dbReference type="ARBA" id="ARBA00000085"/>
    </source>
</evidence>
<keyword evidence="9" id="KW-0902">Two-component regulatory system</keyword>
<dbReference type="SMART" id="SM00387">
    <property type="entry name" value="HATPase_c"/>
    <property type="match status" value="1"/>
</dbReference>
<evidence type="ECO:0000256" key="6">
    <source>
        <dbReference type="ARBA" id="ARBA00022741"/>
    </source>
</evidence>
<keyword evidence="10" id="KW-1133">Transmembrane helix</keyword>
<dbReference type="InterPro" id="IPR003660">
    <property type="entry name" value="HAMP_dom"/>
</dbReference>
<feature type="transmembrane region" description="Helical" evidence="10">
    <location>
        <begin position="15"/>
        <end position="34"/>
    </location>
</feature>
<gene>
    <name evidence="13" type="ORF">C0190_04305</name>
</gene>
<keyword evidence="5" id="KW-0808">Transferase</keyword>
<dbReference type="SMART" id="SM00304">
    <property type="entry name" value="HAMP"/>
    <property type="match status" value="1"/>
</dbReference>
<dbReference type="InterPro" id="IPR036890">
    <property type="entry name" value="HATPase_C_sf"/>
</dbReference>
<dbReference type="GO" id="GO:0005524">
    <property type="term" value="F:ATP binding"/>
    <property type="evidence" value="ECO:0007669"/>
    <property type="project" value="UniProtKB-KW"/>
</dbReference>
<feature type="transmembrane region" description="Helical" evidence="10">
    <location>
        <begin position="173"/>
        <end position="191"/>
    </location>
</feature>
<organism evidence="13 14">
    <name type="scientific">Thermodesulfobacterium geofontis</name>
    <dbReference type="NCBI Taxonomy" id="1295609"/>
    <lineage>
        <taxon>Bacteria</taxon>
        <taxon>Pseudomonadati</taxon>
        <taxon>Thermodesulfobacteriota</taxon>
        <taxon>Thermodesulfobacteria</taxon>
        <taxon>Thermodesulfobacteriales</taxon>
        <taxon>Thermodesulfobacteriaceae</taxon>
        <taxon>Thermodesulfobacterium</taxon>
    </lineage>
</organism>
<evidence type="ECO:0000259" key="12">
    <source>
        <dbReference type="PROSITE" id="PS50885"/>
    </source>
</evidence>
<dbReference type="EC" id="2.7.13.3" evidence="3"/>
<evidence type="ECO:0000256" key="8">
    <source>
        <dbReference type="ARBA" id="ARBA00022840"/>
    </source>
</evidence>
<dbReference type="PROSITE" id="PS50109">
    <property type="entry name" value="HIS_KIN"/>
    <property type="match status" value="1"/>
</dbReference>
<name>A0A2N7PNA2_9BACT</name>
<proteinExistence type="predicted"/>
<feature type="domain" description="HAMP" evidence="12">
    <location>
        <begin position="192"/>
        <end position="244"/>
    </location>
</feature>
<dbReference type="CDD" id="cd06225">
    <property type="entry name" value="HAMP"/>
    <property type="match status" value="1"/>
</dbReference>
<dbReference type="SUPFAM" id="SSF47384">
    <property type="entry name" value="Homodimeric domain of signal transducing histidine kinase"/>
    <property type="match status" value="1"/>
</dbReference>